<proteinExistence type="predicted"/>
<accession>A0AAE0FD82</accession>
<dbReference type="AlphaFoldDB" id="A0AAE0FD82"/>
<dbReference type="EMBL" id="LGRX02020808">
    <property type="protein sequence ID" value="KAK3257248.1"/>
    <property type="molecule type" value="Genomic_DNA"/>
</dbReference>
<keyword evidence="3" id="KW-1185">Reference proteome</keyword>
<evidence type="ECO:0000313" key="3">
    <source>
        <dbReference type="Proteomes" id="UP001190700"/>
    </source>
</evidence>
<name>A0AAE0FD82_9CHLO</name>
<feature type="region of interest" description="Disordered" evidence="1">
    <location>
        <begin position="82"/>
        <end position="105"/>
    </location>
</feature>
<sequence>MDREVKREKRGGLIARMASSYNDSKRERLELVGARLAKALGGEPLQGEGAVPVHSLNNSVWRGDHVKPQQRALADAGAMPLEEAGAPCPPPSSYPLVCAPPDNPA</sequence>
<evidence type="ECO:0000256" key="1">
    <source>
        <dbReference type="SAM" id="MobiDB-lite"/>
    </source>
</evidence>
<organism evidence="2 3">
    <name type="scientific">Cymbomonas tetramitiformis</name>
    <dbReference type="NCBI Taxonomy" id="36881"/>
    <lineage>
        <taxon>Eukaryota</taxon>
        <taxon>Viridiplantae</taxon>
        <taxon>Chlorophyta</taxon>
        <taxon>Pyramimonadophyceae</taxon>
        <taxon>Pyramimonadales</taxon>
        <taxon>Pyramimonadaceae</taxon>
        <taxon>Cymbomonas</taxon>
    </lineage>
</organism>
<evidence type="ECO:0000313" key="2">
    <source>
        <dbReference type="EMBL" id="KAK3257248.1"/>
    </source>
</evidence>
<comment type="caution">
    <text evidence="2">The sequence shown here is derived from an EMBL/GenBank/DDBJ whole genome shotgun (WGS) entry which is preliminary data.</text>
</comment>
<reference evidence="2 3" key="1">
    <citation type="journal article" date="2015" name="Genome Biol. Evol.">
        <title>Comparative Genomics of a Bacterivorous Green Alga Reveals Evolutionary Causalities and Consequences of Phago-Mixotrophic Mode of Nutrition.</title>
        <authorList>
            <person name="Burns J.A."/>
            <person name="Paasch A."/>
            <person name="Narechania A."/>
            <person name="Kim E."/>
        </authorList>
    </citation>
    <scope>NUCLEOTIDE SEQUENCE [LARGE SCALE GENOMIC DNA]</scope>
    <source>
        <strain evidence="2 3">PLY_AMNH</strain>
    </source>
</reference>
<protein>
    <submittedName>
        <fullName evidence="2">Uncharacterized protein</fullName>
    </submittedName>
</protein>
<dbReference type="Proteomes" id="UP001190700">
    <property type="component" value="Unassembled WGS sequence"/>
</dbReference>
<gene>
    <name evidence="2" type="ORF">CYMTET_33658</name>
</gene>